<evidence type="ECO:0000313" key="3">
    <source>
        <dbReference type="Proteomes" id="UP000648722"/>
    </source>
</evidence>
<keyword evidence="3" id="KW-1185">Reference proteome</keyword>
<feature type="transmembrane region" description="Helical" evidence="1">
    <location>
        <begin position="211"/>
        <end position="243"/>
    </location>
</feature>
<comment type="caution">
    <text evidence="2">The sequence shown here is derived from an EMBL/GenBank/DDBJ whole genome shotgun (WGS) entry which is preliminary data.</text>
</comment>
<dbReference type="EMBL" id="BMFS01000002">
    <property type="protein sequence ID" value="GGG92376.1"/>
    <property type="molecule type" value="Genomic_DNA"/>
</dbReference>
<reference evidence="3" key="1">
    <citation type="journal article" date="2019" name="Int. J. Syst. Evol. Microbiol.">
        <title>The Global Catalogue of Microorganisms (GCM) 10K type strain sequencing project: providing services to taxonomists for standard genome sequencing and annotation.</title>
        <authorList>
            <consortium name="The Broad Institute Genomics Platform"/>
            <consortium name="The Broad Institute Genome Sequencing Center for Infectious Disease"/>
            <person name="Wu L."/>
            <person name="Ma J."/>
        </authorList>
    </citation>
    <scope>NUCLEOTIDE SEQUENCE [LARGE SCALE GENOMIC DNA]</scope>
    <source>
        <strain evidence="3">CGMCC 1.12766</strain>
    </source>
</reference>
<evidence type="ECO:0000256" key="1">
    <source>
        <dbReference type="SAM" id="Phobius"/>
    </source>
</evidence>
<proteinExistence type="predicted"/>
<protein>
    <recommendedName>
        <fullName evidence="4">DUF4013 domain-containing protein</fullName>
    </recommendedName>
</protein>
<feature type="transmembrane region" description="Helical" evidence="1">
    <location>
        <begin position="64"/>
        <end position="87"/>
    </location>
</feature>
<organism evidence="2 3">
    <name type="scientific">Glycocaulis albus</name>
    <dbReference type="NCBI Taxonomy" id="1382801"/>
    <lineage>
        <taxon>Bacteria</taxon>
        <taxon>Pseudomonadati</taxon>
        <taxon>Pseudomonadota</taxon>
        <taxon>Alphaproteobacteria</taxon>
        <taxon>Maricaulales</taxon>
        <taxon>Maricaulaceae</taxon>
        <taxon>Glycocaulis</taxon>
    </lineage>
</organism>
<keyword evidence="1" id="KW-1133">Transmembrane helix</keyword>
<feature type="transmembrane region" description="Helical" evidence="1">
    <location>
        <begin position="182"/>
        <end position="199"/>
    </location>
</feature>
<evidence type="ECO:0008006" key="4">
    <source>
        <dbReference type="Google" id="ProtNLM"/>
    </source>
</evidence>
<feature type="transmembrane region" description="Helical" evidence="1">
    <location>
        <begin position="157"/>
        <end position="176"/>
    </location>
</feature>
<dbReference type="Proteomes" id="UP000648722">
    <property type="component" value="Unassembled WGS sequence"/>
</dbReference>
<feature type="transmembrane region" description="Helical" evidence="1">
    <location>
        <begin position="125"/>
        <end position="145"/>
    </location>
</feature>
<evidence type="ECO:0000313" key="2">
    <source>
        <dbReference type="EMBL" id="GGG92376.1"/>
    </source>
</evidence>
<accession>A0ABQ1XG56</accession>
<gene>
    <name evidence="2" type="ORF">GCM10007420_04690</name>
</gene>
<keyword evidence="1" id="KW-0812">Transmembrane</keyword>
<keyword evidence="1" id="KW-0472">Membrane</keyword>
<dbReference type="RefSeq" id="WP_188450955.1">
    <property type="nucleotide sequence ID" value="NZ_BMFS01000002.1"/>
</dbReference>
<sequence>MSANQNETPPAGPETGQSASQIASDLTGLPLIPLAFRTLVDTLIFTPRVARDIVRGTRAYFSPLRLFISLMGLQFGIAAFFGLPAFYSLEALLAPAGWDLAEAHLAEQGLSFTEVSATVGRWGALLNWPLMAVGAIPYLVVIKAFRPSLSWWTHFQCYLSANNAMLIVSLLCVPALLLGELAFLATQGLSAIVFFIAIMRVASGAYGLKPLLLAGFLLVNLIITVPSTILMFAAGMFSVHLILQWNYDLSLFELMSISLNQDSRPLEAPPPPLQTEE</sequence>
<name>A0ABQ1XG56_9PROT</name>